<proteinExistence type="predicted"/>
<keyword evidence="3" id="KW-1185">Reference proteome</keyword>
<organism evidence="2 3">
    <name type="scientific">Gulo gulo</name>
    <name type="common">Wolverine</name>
    <name type="synonym">Gluton</name>
    <dbReference type="NCBI Taxonomy" id="48420"/>
    <lineage>
        <taxon>Eukaryota</taxon>
        <taxon>Metazoa</taxon>
        <taxon>Chordata</taxon>
        <taxon>Craniata</taxon>
        <taxon>Vertebrata</taxon>
        <taxon>Euteleostomi</taxon>
        <taxon>Mammalia</taxon>
        <taxon>Eutheria</taxon>
        <taxon>Laurasiatheria</taxon>
        <taxon>Carnivora</taxon>
        <taxon>Caniformia</taxon>
        <taxon>Musteloidea</taxon>
        <taxon>Mustelidae</taxon>
        <taxon>Guloninae</taxon>
        <taxon>Gulo</taxon>
    </lineage>
</organism>
<feature type="compositionally biased region" description="Low complexity" evidence="1">
    <location>
        <begin position="70"/>
        <end position="81"/>
    </location>
</feature>
<sequence length="120" mass="12386">VAWRSRPADSLGSEEVQRLHKHRGSHPGGRQKQSPGLTGTWQGGATKGQARPVINRTGAGRGPGAPQDPGEPSTGPGSSSGPRRRARSLHAAQQGPATGERILAAHQGPRRTPGTALTPC</sequence>
<reference evidence="2 3" key="1">
    <citation type="submission" date="2018-10" db="EMBL/GenBank/DDBJ databases">
        <authorList>
            <person name="Ekblom R."/>
            <person name="Jareborg N."/>
        </authorList>
    </citation>
    <scope>NUCLEOTIDE SEQUENCE [LARGE SCALE GENOMIC DNA]</scope>
    <source>
        <tissue evidence="2">Muscle</tissue>
    </source>
</reference>
<accession>A0A9X9LNG4</accession>
<gene>
    <name evidence="2" type="ORF">BN2614_LOCUS2</name>
</gene>
<evidence type="ECO:0000313" key="2">
    <source>
        <dbReference type="EMBL" id="VCW77640.1"/>
    </source>
</evidence>
<evidence type="ECO:0000256" key="1">
    <source>
        <dbReference type="SAM" id="MobiDB-lite"/>
    </source>
</evidence>
<feature type="non-terminal residue" evidence="2">
    <location>
        <position position="1"/>
    </location>
</feature>
<comment type="caution">
    <text evidence="2">The sequence shown here is derived from an EMBL/GenBank/DDBJ whole genome shotgun (WGS) entry which is preliminary data.</text>
</comment>
<feature type="non-terminal residue" evidence="2">
    <location>
        <position position="120"/>
    </location>
</feature>
<evidence type="ECO:0000313" key="3">
    <source>
        <dbReference type="Proteomes" id="UP000269945"/>
    </source>
</evidence>
<feature type="region of interest" description="Disordered" evidence="1">
    <location>
        <begin position="1"/>
        <end position="120"/>
    </location>
</feature>
<protein>
    <submittedName>
        <fullName evidence="2">Uncharacterized protein</fullName>
    </submittedName>
</protein>
<dbReference type="AlphaFoldDB" id="A0A9X9LNG4"/>
<dbReference type="EMBL" id="CYRY02009123">
    <property type="protein sequence ID" value="VCW77640.1"/>
    <property type="molecule type" value="Genomic_DNA"/>
</dbReference>
<feature type="compositionally biased region" description="Polar residues" evidence="1">
    <location>
        <begin position="31"/>
        <end position="40"/>
    </location>
</feature>
<dbReference type="Proteomes" id="UP000269945">
    <property type="component" value="Unassembled WGS sequence"/>
</dbReference>
<name>A0A9X9LNG4_GULGU</name>